<sequence>MFPLPDAVLPRGSQRIEVLVAEDEPIDLELTLRALHLAPVAGGVQVARDGQDALDFLMCQGEHAWRRGEEPLRLVMMDVKLPKLNGFDVLARLRAEPLTRLLPVVMFSSSQEQVDVVRGYQLGANSYVAKPVEFEQYLQAVQELARYWLQRNLAQEGPQATAALPR</sequence>
<feature type="domain" description="Response regulatory" evidence="2">
    <location>
        <begin position="17"/>
        <end position="145"/>
    </location>
</feature>
<keyword evidence="4" id="KW-1185">Reference proteome</keyword>
<dbReference type="PANTHER" id="PTHR44520">
    <property type="entry name" value="RESPONSE REGULATOR RCP1-RELATED"/>
    <property type="match status" value="1"/>
</dbReference>
<dbReference type="Gene3D" id="3.40.50.2300">
    <property type="match status" value="1"/>
</dbReference>
<proteinExistence type="predicted"/>
<dbReference type="CDD" id="cd17557">
    <property type="entry name" value="REC_Rcp-like"/>
    <property type="match status" value="1"/>
</dbReference>
<dbReference type="InterPro" id="IPR001789">
    <property type="entry name" value="Sig_transdc_resp-reg_receiver"/>
</dbReference>
<dbReference type="EMBL" id="CP097636">
    <property type="protein sequence ID" value="URI08727.1"/>
    <property type="molecule type" value="Genomic_DNA"/>
</dbReference>
<dbReference type="PANTHER" id="PTHR44520:SF1">
    <property type="entry name" value="TWO-COMPONENT SYSTEM REGULATORY PROTEIN"/>
    <property type="match status" value="1"/>
</dbReference>
<dbReference type="RefSeq" id="WP_250196947.1">
    <property type="nucleotide sequence ID" value="NZ_CP097636.1"/>
</dbReference>
<dbReference type="PROSITE" id="PS50110">
    <property type="entry name" value="RESPONSE_REGULATORY"/>
    <property type="match status" value="1"/>
</dbReference>
<dbReference type="SUPFAM" id="SSF52172">
    <property type="entry name" value="CheY-like"/>
    <property type="match status" value="1"/>
</dbReference>
<protein>
    <submittedName>
        <fullName evidence="3">Response regulator</fullName>
    </submittedName>
</protein>
<feature type="modified residue" description="4-aspartylphosphate" evidence="1">
    <location>
        <position position="78"/>
    </location>
</feature>
<dbReference type="SMART" id="SM00448">
    <property type="entry name" value="REC"/>
    <property type="match status" value="1"/>
</dbReference>
<dbReference type="InterPro" id="IPR052893">
    <property type="entry name" value="TCS_response_regulator"/>
</dbReference>
<organism evidence="3 4">
    <name type="scientific">Aquincola tertiaricarbonis</name>
    <dbReference type="NCBI Taxonomy" id="391953"/>
    <lineage>
        <taxon>Bacteria</taxon>
        <taxon>Pseudomonadati</taxon>
        <taxon>Pseudomonadota</taxon>
        <taxon>Betaproteobacteria</taxon>
        <taxon>Burkholderiales</taxon>
        <taxon>Sphaerotilaceae</taxon>
        <taxon>Aquincola</taxon>
    </lineage>
</organism>
<reference evidence="3" key="1">
    <citation type="submission" date="2022-05" db="EMBL/GenBank/DDBJ databases">
        <title>An RpoN-dependent PEP-CTERM gene is involved in floc formation of an Aquincola tertiaricarbonis strain.</title>
        <authorList>
            <person name="Qiu D."/>
            <person name="Xia M."/>
        </authorList>
    </citation>
    <scope>NUCLEOTIDE SEQUENCE</scope>
    <source>
        <strain evidence="3">RN12</strain>
    </source>
</reference>
<dbReference type="InterPro" id="IPR011006">
    <property type="entry name" value="CheY-like_superfamily"/>
</dbReference>
<evidence type="ECO:0000313" key="3">
    <source>
        <dbReference type="EMBL" id="URI08727.1"/>
    </source>
</evidence>
<gene>
    <name evidence="3" type="ORF">MW290_24430</name>
</gene>
<evidence type="ECO:0000256" key="1">
    <source>
        <dbReference type="PROSITE-ProRule" id="PRU00169"/>
    </source>
</evidence>
<keyword evidence="1" id="KW-0597">Phosphoprotein</keyword>
<dbReference type="Proteomes" id="UP001056201">
    <property type="component" value="Chromosome 2"/>
</dbReference>
<evidence type="ECO:0000259" key="2">
    <source>
        <dbReference type="PROSITE" id="PS50110"/>
    </source>
</evidence>
<name>A0ABY4S9Z8_AQUTE</name>
<accession>A0ABY4S9Z8</accession>
<dbReference type="Pfam" id="PF00072">
    <property type="entry name" value="Response_reg"/>
    <property type="match status" value="1"/>
</dbReference>
<evidence type="ECO:0000313" key="4">
    <source>
        <dbReference type="Proteomes" id="UP001056201"/>
    </source>
</evidence>